<name>A0A512ASR6_9BACT</name>
<keyword evidence="3" id="KW-1185">Reference proteome</keyword>
<dbReference type="RefSeq" id="WP_146894795.1">
    <property type="nucleotide sequence ID" value="NZ_BJYS01000002.1"/>
</dbReference>
<dbReference type="EMBL" id="BJYS01000002">
    <property type="protein sequence ID" value="GEO02748.1"/>
    <property type="molecule type" value="Genomic_DNA"/>
</dbReference>
<dbReference type="Proteomes" id="UP000321532">
    <property type="component" value="Unassembled WGS sequence"/>
</dbReference>
<reference evidence="2 3" key="1">
    <citation type="submission" date="2019-07" db="EMBL/GenBank/DDBJ databases">
        <title>Whole genome shotgun sequence of Adhaeribacter aerolatus NBRC 106133.</title>
        <authorList>
            <person name="Hosoyama A."/>
            <person name="Uohara A."/>
            <person name="Ohji S."/>
            <person name="Ichikawa N."/>
        </authorList>
    </citation>
    <scope>NUCLEOTIDE SEQUENCE [LARGE SCALE GENOMIC DNA]</scope>
    <source>
        <strain evidence="2 3">NBRC 106133</strain>
    </source>
</reference>
<comment type="caution">
    <text evidence="2">The sequence shown here is derived from an EMBL/GenBank/DDBJ whole genome shotgun (WGS) entry which is preliminary data.</text>
</comment>
<evidence type="ECO:0000313" key="3">
    <source>
        <dbReference type="Proteomes" id="UP000321532"/>
    </source>
</evidence>
<sequence length="278" mass="31135">MKKNAFTHLLAAVLLCCSLGSLSAQDLKQSQLSISYRLSHLTFLDQQASPLIYQANLNGVAVAYEHSAPKSRSFINFQANLGTALPKGIGMREFTFTGTDFYGETTTTKLLHAPTIYVGQLEAGYLRRLKTGGTKSIFVGGTLQNWIAYSDNIGFWSTMGINTASLNAAIQYEKKLSPKQQFKMGASFPVVAIVSRMPYSNVISAPERGNFEAFFTEGSQLTSLHHYQRLNLHAAYSYRLSRHWQTGLAYNFTWLHYTHPQPIRVLNQALNIQVNYLF</sequence>
<evidence type="ECO:0000256" key="1">
    <source>
        <dbReference type="SAM" id="SignalP"/>
    </source>
</evidence>
<dbReference type="OrthoDB" id="944537at2"/>
<gene>
    <name evidence="2" type="ORF">AAE02nite_04120</name>
</gene>
<dbReference type="AlphaFoldDB" id="A0A512ASR6"/>
<organism evidence="2 3">
    <name type="scientific">Adhaeribacter aerolatus</name>
    <dbReference type="NCBI Taxonomy" id="670289"/>
    <lineage>
        <taxon>Bacteria</taxon>
        <taxon>Pseudomonadati</taxon>
        <taxon>Bacteroidota</taxon>
        <taxon>Cytophagia</taxon>
        <taxon>Cytophagales</taxon>
        <taxon>Hymenobacteraceae</taxon>
        <taxon>Adhaeribacter</taxon>
    </lineage>
</organism>
<accession>A0A512ASR6</accession>
<feature type="chain" id="PRO_5022015251" description="Outer membrane protein beta-barrel domain-containing protein" evidence="1">
    <location>
        <begin position="25"/>
        <end position="278"/>
    </location>
</feature>
<protein>
    <recommendedName>
        <fullName evidence="4">Outer membrane protein beta-barrel domain-containing protein</fullName>
    </recommendedName>
</protein>
<evidence type="ECO:0000313" key="2">
    <source>
        <dbReference type="EMBL" id="GEO02748.1"/>
    </source>
</evidence>
<keyword evidence="1" id="KW-0732">Signal</keyword>
<feature type="signal peptide" evidence="1">
    <location>
        <begin position="1"/>
        <end position="24"/>
    </location>
</feature>
<evidence type="ECO:0008006" key="4">
    <source>
        <dbReference type="Google" id="ProtNLM"/>
    </source>
</evidence>
<proteinExistence type="predicted"/>